<proteinExistence type="predicted"/>
<dbReference type="AlphaFoldDB" id="A0A8S9QFX0"/>
<comment type="caution">
    <text evidence="1">The sequence shown here is derived from an EMBL/GenBank/DDBJ whole genome shotgun (WGS) entry which is preliminary data.</text>
</comment>
<evidence type="ECO:0000313" key="2">
    <source>
        <dbReference type="Proteomes" id="UP000712600"/>
    </source>
</evidence>
<organism evidence="1 2">
    <name type="scientific">Brassica cretica</name>
    <name type="common">Mustard</name>
    <dbReference type="NCBI Taxonomy" id="69181"/>
    <lineage>
        <taxon>Eukaryota</taxon>
        <taxon>Viridiplantae</taxon>
        <taxon>Streptophyta</taxon>
        <taxon>Embryophyta</taxon>
        <taxon>Tracheophyta</taxon>
        <taxon>Spermatophyta</taxon>
        <taxon>Magnoliopsida</taxon>
        <taxon>eudicotyledons</taxon>
        <taxon>Gunneridae</taxon>
        <taxon>Pentapetalae</taxon>
        <taxon>rosids</taxon>
        <taxon>malvids</taxon>
        <taxon>Brassicales</taxon>
        <taxon>Brassicaceae</taxon>
        <taxon>Brassiceae</taxon>
        <taxon>Brassica</taxon>
    </lineage>
</organism>
<protein>
    <submittedName>
        <fullName evidence="1">Uncharacterized protein</fullName>
    </submittedName>
</protein>
<reference evidence="1" key="1">
    <citation type="submission" date="2019-12" db="EMBL/GenBank/DDBJ databases">
        <title>Genome sequencing and annotation of Brassica cretica.</title>
        <authorList>
            <person name="Studholme D.J."/>
            <person name="Sarris P."/>
        </authorList>
    </citation>
    <scope>NUCLEOTIDE SEQUENCE</scope>
    <source>
        <strain evidence="1">PFS-109/04</strain>
        <tissue evidence="1">Leaf</tissue>
    </source>
</reference>
<sequence length="131" mass="14397">MKKPPLESTSFLLADPELDDAAILVHYHREGSHDLRARHRGGAHELLFAGSESRRRGLLRRPQITATEETTLTVLHGGLEIDCGDATAAIGSRVTTETTKDEPRVLTTMKAGPLQWVRDTARNMSRLMAAA</sequence>
<evidence type="ECO:0000313" key="1">
    <source>
        <dbReference type="EMBL" id="KAF3537518.1"/>
    </source>
</evidence>
<dbReference type="EMBL" id="QGKX02001290">
    <property type="protein sequence ID" value="KAF3537518.1"/>
    <property type="molecule type" value="Genomic_DNA"/>
</dbReference>
<dbReference type="Proteomes" id="UP000712600">
    <property type="component" value="Unassembled WGS sequence"/>
</dbReference>
<accession>A0A8S9QFX0</accession>
<name>A0A8S9QFX0_BRACR</name>
<gene>
    <name evidence="1" type="ORF">F2Q69_00020119</name>
</gene>